<accession>A0A0C2JMI7</accession>
<dbReference type="Gene3D" id="1.10.287.1060">
    <property type="entry name" value="ESAT-6-like"/>
    <property type="match status" value="1"/>
</dbReference>
<dbReference type="AlphaFoldDB" id="A0A0C2JMI7"/>
<organism evidence="4 5">
    <name type="scientific">Thelohanellus kitauei</name>
    <name type="common">Myxosporean</name>
    <dbReference type="NCBI Taxonomy" id="669202"/>
    <lineage>
        <taxon>Eukaryota</taxon>
        <taxon>Metazoa</taxon>
        <taxon>Cnidaria</taxon>
        <taxon>Myxozoa</taxon>
        <taxon>Myxosporea</taxon>
        <taxon>Bivalvulida</taxon>
        <taxon>Platysporina</taxon>
        <taxon>Myxobolidae</taxon>
        <taxon>Thelohanellus</taxon>
    </lineage>
</organism>
<name>A0A0C2JMI7_THEKT</name>
<dbReference type="OMA" id="RETHEML"/>
<proteinExistence type="inferred from homology"/>
<gene>
    <name evidence="4" type="ORF">RF11_14540</name>
</gene>
<protein>
    <submittedName>
        <fullName evidence="4">Vacuolar-sorting protein SNF7</fullName>
    </submittedName>
</protein>
<dbReference type="OrthoDB" id="5592979at2759"/>
<comment type="caution">
    <text evidence="4">The sequence shown here is derived from an EMBL/GenBank/DDBJ whole genome shotgun (WGS) entry which is preliminary data.</text>
</comment>
<feature type="region of interest" description="Disordered" evidence="3">
    <location>
        <begin position="167"/>
        <end position="215"/>
    </location>
</feature>
<dbReference type="Pfam" id="PF03357">
    <property type="entry name" value="Snf7"/>
    <property type="match status" value="1"/>
</dbReference>
<sequence length="215" mass="24999">MKNFLFGKKEKPVNSVDAVQKIKNCLETLEKRQEHLQKLADEEYAKARRLVSTDKEKAKRALKQWKRHLKNFKDLDGYILTLEHHLDTLEQSHTTKHVITAIKESTDVLKSSINDSDLDAMAEITDQYDDIRSKMDEFQMMLERQGQTQGVDEDELLEELEALEQEDLNKTLAQVNQPLPPLPSAPKTEISQKEANPPEDDDDFIRKLQDWSQNR</sequence>
<dbReference type="InterPro" id="IPR005024">
    <property type="entry name" value="Snf7_fam"/>
</dbReference>
<dbReference type="Proteomes" id="UP000031668">
    <property type="component" value="Unassembled WGS sequence"/>
</dbReference>
<evidence type="ECO:0000313" key="5">
    <source>
        <dbReference type="Proteomes" id="UP000031668"/>
    </source>
</evidence>
<comment type="similarity">
    <text evidence="1">Belongs to the SNF7 family.</text>
</comment>
<evidence type="ECO:0000256" key="2">
    <source>
        <dbReference type="SAM" id="Coils"/>
    </source>
</evidence>
<dbReference type="PANTHER" id="PTHR22761">
    <property type="entry name" value="CHARGED MULTIVESICULAR BODY PROTEIN"/>
    <property type="match status" value="1"/>
</dbReference>
<dbReference type="GO" id="GO:0006900">
    <property type="term" value="P:vesicle budding from membrane"/>
    <property type="evidence" value="ECO:0007669"/>
    <property type="project" value="TreeGrafter"/>
</dbReference>
<keyword evidence="2" id="KW-0175">Coiled coil</keyword>
<keyword evidence="5" id="KW-1185">Reference proteome</keyword>
<dbReference type="GO" id="GO:0032511">
    <property type="term" value="P:late endosome to vacuole transport via multivesicular body sorting pathway"/>
    <property type="evidence" value="ECO:0007669"/>
    <property type="project" value="TreeGrafter"/>
</dbReference>
<dbReference type="EMBL" id="JWZT01002014">
    <property type="protein sequence ID" value="KII70578.1"/>
    <property type="molecule type" value="Genomic_DNA"/>
</dbReference>
<evidence type="ECO:0000313" key="4">
    <source>
        <dbReference type="EMBL" id="KII70578.1"/>
    </source>
</evidence>
<dbReference type="GO" id="GO:0005771">
    <property type="term" value="C:multivesicular body"/>
    <property type="evidence" value="ECO:0007669"/>
    <property type="project" value="TreeGrafter"/>
</dbReference>
<reference evidence="4 5" key="1">
    <citation type="journal article" date="2014" name="Genome Biol. Evol.">
        <title>The genome of the myxosporean Thelohanellus kitauei shows adaptations to nutrient acquisition within its fish host.</title>
        <authorList>
            <person name="Yang Y."/>
            <person name="Xiong J."/>
            <person name="Zhou Z."/>
            <person name="Huo F."/>
            <person name="Miao W."/>
            <person name="Ran C."/>
            <person name="Liu Y."/>
            <person name="Zhang J."/>
            <person name="Feng J."/>
            <person name="Wang M."/>
            <person name="Wang M."/>
            <person name="Wang L."/>
            <person name="Yao B."/>
        </authorList>
    </citation>
    <scope>NUCLEOTIDE SEQUENCE [LARGE SCALE GENOMIC DNA]</scope>
    <source>
        <strain evidence="4">Wuqing</strain>
    </source>
</reference>
<evidence type="ECO:0000256" key="1">
    <source>
        <dbReference type="ARBA" id="ARBA00006190"/>
    </source>
</evidence>
<evidence type="ECO:0000256" key="3">
    <source>
        <dbReference type="SAM" id="MobiDB-lite"/>
    </source>
</evidence>
<feature type="coiled-coil region" evidence="2">
    <location>
        <begin position="19"/>
        <end position="75"/>
    </location>
</feature>